<proteinExistence type="inferred from homology"/>
<dbReference type="Gene3D" id="3.20.20.80">
    <property type="entry name" value="Glycosidases"/>
    <property type="match status" value="1"/>
</dbReference>
<dbReference type="GO" id="GO:0061634">
    <property type="term" value="F:alpha-D-xyloside xylohydrolase"/>
    <property type="evidence" value="ECO:0007669"/>
    <property type="project" value="UniProtKB-EC"/>
</dbReference>
<dbReference type="CDD" id="cd14752">
    <property type="entry name" value="GH31_N"/>
    <property type="match status" value="1"/>
</dbReference>
<evidence type="ECO:0000256" key="6">
    <source>
        <dbReference type="RuleBase" id="RU361185"/>
    </source>
</evidence>
<dbReference type="InterPro" id="IPR000322">
    <property type="entry name" value="Glyco_hydro_31_TIM"/>
</dbReference>
<feature type="domain" description="Glycosyl hydrolase family 31 C-terminal" evidence="9">
    <location>
        <begin position="594"/>
        <end position="657"/>
    </location>
</feature>
<accession>A0A806KAA6</accession>
<dbReference type="Pfam" id="PF21365">
    <property type="entry name" value="Glyco_hydro_31_3rd"/>
    <property type="match status" value="1"/>
</dbReference>
<dbReference type="InterPro" id="IPR011013">
    <property type="entry name" value="Gal_mutarotase_sf_dom"/>
</dbReference>
<evidence type="ECO:0000259" key="7">
    <source>
        <dbReference type="Pfam" id="PF01055"/>
    </source>
</evidence>
<keyword evidence="2 6" id="KW-0378">Hydrolase</keyword>
<dbReference type="SUPFAM" id="SSF74650">
    <property type="entry name" value="Galactose mutarotase-like"/>
    <property type="match status" value="1"/>
</dbReference>
<evidence type="ECO:0000259" key="9">
    <source>
        <dbReference type="Pfam" id="PF21365"/>
    </source>
</evidence>
<sequence length="680" mass="76391">MKFTNGFWSIRDNIEPHFAACAIEPEIRDNELVVYAPERWIRHRGDTLNAQLLTIRYSSPIENVIKVRVSHFEGIEDKGPHFETHGTCEPGGASKVKTNVRITDGKAVLESGKLSVSVEINSWNNCFYGDGKLLTKNLYKSTGYMLEKGCCCCEEKTPYMKDELSLTVGELVYGLGERFGPFVKNGQSVDIWNADGGSASEQAYKNVPFYMTNKGYGVFVNDPGNVSFEISSEKTARVQFCVKGEAIEYFVIYGPTPKEILERYTTLTGKPAMPPKWSFGLWLSTSFTTSYDEKTVMSFIDGMEERKIPLSVFHFDCFWMRGFNWCDFTWDKETFPDPKGMLSRIKAKGIKICVWINPYIAQRSALFAEGKKGGYFIKKPDGSVFQTDAWQAGMAIVDFTNPAAVKWYCGCLEKLLDMGVDCFKTDFGEKIPEDVTYFDGGDPHRHHNFYSFLYNKAVFELLERKRGKGEAVLFARSATAGGQRFPLHWGGDCESTFEAMAETLRGGLSLGLCGFGFWSHDIGGFEGTPNAALFKRWLAFGLLSSHSRLHGSTSYRVPWSVDEESADVCRFFTELKTKLLPDILKAAQEACEKGIPVLRAMIIEFPGDPACEYLDRQYMLGSNLLVAPVFSESGEVTYYLPEGEWTQVITGETVTVGGANRGGCWKTEKHGFLSIPIWKR</sequence>
<evidence type="ECO:0000256" key="2">
    <source>
        <dbReference type="ARBA" id="ARBA00022801"/>
    </source>
</evidence>
<dbReference type="GO" id="GO:0030246">
    <property type="term" value="F:carbohydrate binding"/>
    <property type="evidence" value="ECO:0007669"/>
    <property type="project" value="InterPro"/>
</dbReference>
<dbReference type="NCBIfam" id="NF007940">
    <property type="entry name" value="PRK10658.1"/>
    <property type="match status" value="1"/>
</dbReference>
<dbReference type="InterPro" id="IPR048395">
    <property type="entry name" value="Glyco_hydro_31_C"/>
</dbReference>
<dbReference type="CDD" id="cd06593">
    <property type="entry name" value="GH31_xylosidase_YicI"/>
    <property type="match status" value="1"/>
</dbReference>
<dbReference type="Pfam" id="PF01055">
    <property type="entry name" value="Glyco_hydro_31_2nd"/>
    <property type="match status" value="1"/>
</dbReference>
<evidence type="ECO:0000256" key="5">
    <source>
        <dbReference type="ARBA" id="ARBA00066962"/>
    </source>
</evidence>
<feature type="domain" description="Glycoside hydrolase family 31 N-terminal" evidence="8">
    <location>
        <begin position="58"/>
        <end position="228"/>
    </location>
</feature>
<evidence type="ECO:0000256" key="3">
    <source>
        <dbReference type="ARBA" id="ARBA00023295"/>
    </source>
</evidence>
<dbReference type="Pfam" id="PF13802">
    <property type="entry name" value="Gal_mutarotas_2"/>
    <property type="match status" value="1"/>
</dbReference>
<organism evidence="10">
    <name type="scientific">uncultured bacterium contig00004</name>
    <dbReference type="NCBI Taxonomy" id="1181496"/>
    <lineage>
        <taxon>Bacteria</taxon>
        <taxon>environmental samples</taxon>
    </lineage>
</organism>
<dbReference type="EMBL" id="JQ844164">
    <property type="protein sequence ID" value="AGS51526.1"/>
    <property type="molecule type" value="Genomic_DNA"/>
</dbReference>
<keyword evidence="3 6" id="KW-0326">Glycosidase</keyword>
<dbReference type="EC" id="3.2.1.177" evidence="5"/>
<dbReference type="InterPro" id="IPR050985">
    <property type="entry name" value="Alpha-glycosidase_related"/>
</dbReference>
<dbReference type="InterPro" id="IPR013780">
    <property type="entry name" value="Glyco_hydro_b"/>
</dbReference>
<evidence type="ECO:0000256" key="4">
    <source>
        <dbReference type="ARBA" id="ARBA00052064"/>
    </source>
</evidence>
<evidence type="ECO:0000256" key="1">
    <source>
        <dbReference type="ARBA" id="ARBA00007806"/>
    </source>
</evidence>
<dbReference type="AlphaFoldDB" id="A0A806KAA6"/>
<dbReference type="Gene3D" id="2.60.40.1180">
    <property type="entry name" value="Golgi alpha-mannosidase II"/>
    <property type="match status" value="1"/>
</dbReference>
<dbReference type="Gene3D" id="2.60.40.1760">
    <property type="entry name" value="glycosyl hydrolase (family 31)"/>
    <property type="match status" value="1"/>
</dbReference>
<dbReference type="InterPro" id="IPR025887">
    <property type="entry name" value="Glyco_hydro_31_N_dom"/>
</dbReference>
<dbReference type="SUPFAM" id="SSF51445">
    <property type="entry name" value="(Trans)glycosidases"/>
    <property type="match status" value="1"/>
</dbReference>
<feature type="domain" description="Glycoside hydrolase family 31 TIM barrel" evidence="7">
    <location>
        <begin position="271"/>
        <end position="583"/>
    </location>
</feature>
<dbReference type="PANTHER" id="PTHR43053">
    <property type="entry name" value="GLYCOSIDASE FAMILY 31"/>
    <property type="match status" value="1"/>
</dbReference>
<comment type="catalytic activity">
    <reaction evidence="4">
        <text>Hydrolysis of terminal, non-reducing alpha-D-xylose residues with release of alpha-D-xylose.</text>
        <dbReference type="EC" id="3.2.1.177"/>
    </reaction>
</comment>
<evidence type="ECO:0000313" key="10">
    <source>
        <dbReference type="EMBL" id="AGS51526.1"/>
    </source>
</evidence>
<dbReference type="FunFam" id="3.20.20.80:FF:000053">
    <property type="entry name" value="Alpha-xylosidase YicI"/>
    <property type="match status" value="1"/>
</dbReference>
<dbReference type="SUPFAM" id="SSF51011">
    <property type="entry name" value="Glycosyl hydrolase domain"/>
    <property type="match status" value="1"/>
</dbReference>
<evidence type="ECO:0000259" key="8">
    <source>
        <dbReference type="Pfam" id="PF13802"/>
    </source>
</evidence>
<reference evidence="10" key="1">
    <citation type="submission" date="2012-03" db="EMBL/GenBank/DDBJ databases">
        <title>Functional metagenomics reveals considerable lignocellulase gene clusters in the gut microbiome of a wood-feeding higher termite.</title>
        <authorList>
            <person name="Liu N."/>
        </authorList>
    </citation>
    <scope>NUCLEOTIDE SEQUENCE</scope>
</reference>
<name>A0A806KAA6_9BACT</name>
<dbReference type="PANTHER" id="PTHR43053:SF4">
    <property type="entry name" value="MYOGENESIS-REGULATING GLYCOSIDASE"/>
    <property type="match status" value="1"/>
</dbReference>
<dbReference type="GO" id="GO:0005975">
    <property type="term" value="P:carbohydrate metabolic process"/>
    <property type="evidence" value="ECO:0007669"/>
    <property type="project" value="InterPro"/>
</dbReference>
<dbReference type="InterPro" id="IPR017853">
    <property type="entry name" value="GH"/>
</dbReference>
<protein>
    <recommendedName>
        <fullName evidence="5">alpha-D-xyloside xylohydrolase</fullName>
        <ecNumber evidence="5">3.2.1.177</ecNumber>
    </recommendedName>
</protein>
<comment type="similarity">
    <text evidence="1 6">Belongs to the glycosyl hydrolase 31 family.</text>
</comment>